<feature type="domain" description="Rieske" evidence="5">
    <location>
        <begin position="72"/>
        <end position="148"/>
    </location>
</feature>
<keyword evidence="7" id="KW-1185">Reference proteome</keyword>
<evidence type="ECO:0000313" key="7">
    <source>
        <dbReference type="Proteomes" id="UP000076586"/>
    </source>
</evidence>
<dbReference type="RefSeq" id="WP_068702197.1">
    <property type="nucleotide sequence ID" value="NZ_BDCR01000001.1"/>
</dbReference>
<dbReference type="OrthoDB" id="1121472at2"/>
<evidence type="ECO:0000256" key="3">
    <source>
        <dbReference type="ARBA" id="ARBA00023004"/>
    </source>
</evidence>
<evidence type="ECO:0000259" key="5">
    <source>
        <dbReference type="PROSITE" id="PS51296"/>
    </source>
</evidence>
<keyword evidence="4" id="KW-0411">Iron-sulfur</keyword>
<sequence length="150" mass="16658">MRFKFFILTLRASVLVLALILVSCGDNKTSIPPMPVSMQINLLQEPTLLSLGATKTYTKVSTGLESLGFGGILLVHTFDDSYCAFDLACPYEVKNTVRVEVQTDLSVKCPECGSRYRITDGSGWVITGPSKEKLKQYHIYPSGNYLYVTY</sequence>
<dbReference type="InterPro" id="IPR036922">
    <property type="entry name" value="Rieske_2Fe-2S_sf"/>
</dbReference>
<dbReference type="AlphaFoldDB" id="A0A170YZC5"/>
<dbReference type="PROSITE" id="PS51296">
    <property type="entry name" value="RIESKE"/>
    <property type="match status" value="1"/>
</dbReference>
<keyword evidence="1" id="KW-0001">2Fe-2S</keyword>
<evidence type="ECO:0000256" key="1">
    <source>
        <dbReference type="ARBA" id="ARBA00022714"/>
    </source>
</evidence>
<proteinExistence type="predicted"/>
<dbReference type="InterPro" id="IPR017941">
    <property type="entry name" value="Rieske_2Fe-2S"/>
</dbReference>
<dbReference type="STRING" id="681398.PJIAN_1792"/>
<evidence type="ECO:0000313" key="6">
    <source>
        <dbReference type="EMBL" id="GAT62199.1"/>
    </source>
</evidence>
<gene>
    <name evidence="6" type="ORF">PJIAN_1792</name>
</gene>
<keyword evidence="2" id="KW-0479">Metal-binding</keyword>
<dbReference type="SUPFAM" id="SSF50022">
    <property type="entry name" value="ISP domain"/>
    <property type="match status" value="1"/>
</dbReference>
<accession>A0A170YZC5</accession>
<evidence type="ECO:0000256" key="2">
    <source>
        <dbReference type="ARBA" id="ARBA00022723"/>
    </source>
</evidence>
<reference evidence="7" key="1">
    <citation type="submission" date="2016-04" db="EMBL/GenBank/DDBJ databases">
        <title>Draft genome sequence of Paludibacter jiangxiensis strain NM7.</title>
        <authorList>
            <person name="Qiu Y."/>
            <person name="Matsuura N."/>
            <person name="Ohashi A."/>
            <person name="Tourlousse M.D."/>
            <person name="Sekiguchi Y."/>
        </authorList>
    </citation>
    <scope>NUCLEOTIDE SEQUENCE [LARGE SCALE GENOMIC DNA]</scope>
    <source>
        <strain evidence="7">NM7</strain>
    </source>
</reference>
<evidence type="ECO:0000256" key="4">
    <source>
        <dbReference type="ARBA" id="ARBA00023014"/>
    </source>
</evidence>
<dbReference type="GO" id="GO:0046872">
    <property type="term" value="F:metal ion binding"/>
    <property type="evidence" value="ECO:0007669"/>
    <property type="project" value="UniProtKB-KW"/>
</dbReference>
<dbReference type="Gene3D" id="2.102.10.10">
    <property type="entry name" value="Rieske [2Fe-2S] iron-sulphur domain"/>
    <property type="match status" value="1"/>
</dbReference>
<dbReference type="GO" id="GO:0051537">
    <property type="term" value="F:2 iron, 2 sulfur cluster binding"/>
    <property type="evidence" value="ECO:0007669"/>
    <property type="project" value="UniProtKB-KW"/>
</dbReference>
<dbReference type="Proteomes" id="UP000076586">
    <property type="component" value="Unassembled WGS sequence"/>
</dbReference>
<dbReference type="PROSITE" id="PS51257">
    <property type="entry name" value="PROKAR_LIPOPROTEIN"/>
    <property type="match status" value="1"/>
</dbReference>
<reference evidence="7" key="2">
    <citation type="journal article" date="2017" name="Genome Announc.">
        <title>Draft genome sequence of Paludibacter jiangxiensis NM7(T), a propionate-producing fermentative bacterium.</title>
        <authorList>
            <person name="Qiu Y.-L."/>
            <person name="Tourlousse D.M."/>
            <person name="Matsuura N."/>
            <person name="Ohashi A."/>
            <person name="Sekiguchi Y."/>
        </authorList>
    </citation>
    <scope>NUCLEOTIDE SEQUENCE [LARGE SCALE GENOMIC DNA]</scope>
    <source>
        <strain evidence="7">NM7</strain>
    </source>
</reference>
<keyword evidence="3" id="KW-0408">Iron</keyword>
<name>A0A170YZC5_9BACT</name>
<dbReference type="EMBL" id="BDCR01000001">
    <property type="protein sequence ID" value="GAT62199.1"/>
    <property type="molecule type" value="Genomic_DNA"/>
</dbReference>
<protein>
    <recommendedName>
        <fullName evidence="5">Rieske domain-containing protein</fullName>
    </recommendedName>
</protein>
<organism evidence="6 7">
    <name type="scientific">Paludibacter jiangxiensis</name>
    <dbReference type="NCBI Taxonomy" id="681398"/>
    <lineage>
        <taxon>Bacteria</taxon>
        <taxon>Pseudomonadati</taxon>
        <taxon>Bacteroidota</taxon>
        <taxon>Bacteroidia</taxon>
        <taxon>Bacteroidales</taxon>
        <taxon>Paludibacteraceae</taxon>
        <taxon>Paludibacter</taxon>
    </lineage>
</organism>
<comment type="caution">
    <text evidence="6">The sequence shown here is derived from an EMBL/GenBank/DDBJ whole genome shotgun (WGS) entry which is preliminary data.</text>
</comment>